<dbReference type="PANTHER" id="PTHR22642">
    <property type="entry name" value="IMIDAZOLONEPROPIONASE"/>
    <property type="match status" value="1"/>
</dbReference>
<dbReference type="SUPFAM" id="SSF51556">
    <property type="entry name" value="Metallo-dependent hydrolases"/>
    <property type="match status" value="1"/>
</dbReference>
<dbReference type="PANTHER" id="PTHR22642:SF2">
    <property type="entry name" value="PROTEIN LONG AFTER FAR-RED 3"/>
    <property type="match status" value="1"/>
</dbReference>
<dbReference type="Pfam" id="PF07969">
    <property type="entry name" value="Amidohydro_3"/>
    <property type="match status" value="1"/>
</dbReference>
<evidence type="ECO:0000313" key="3">
    <source>
        <dbReference type="Proteomes" id="UP001199816"/>
    </source>
</evidence>
<comment type="caution">
    <text evidence="2">The sequence shown here is derived from an EMBL/GenBank/DDBJ whole genome shotgun (WGS) entry which is preliminary data.</text>
</comment>
<dbReference type="EMBL" id="JAJNEC010000005">
    <property type="protein sequence ID" value="MCD2424081.1"/>
    <property type="molecule type" value="Genomic_DNA"/>
</dbReference>
<dbReference type="Gene3D" id="3.10.310.70">
    <property type="match status" value="1"/>
</dbReference>
<dbReference type="InterPro" id="IPR033932">
    <property type="entry name" value="YtcJ-like"/>
</dbReference>
<protein>
    <submittedName>
        <fullName evidence="2">Amidohydrolase</fullName>
    </submittedName>
</protein>
<accession>A0ABS8PSL4</accession>
<feature type="domain" description="Amidohydrolase 3" evidence="1">
    <location>
        <begin position="88"/>
        <end position="558"/>
    </location>
</feature>
<dbReference type="Gene3D" id="3.20.20.140">
    <property type="entry name" value="Metal-dependent hydrolases"/>
    <property type="match status" value="1"/>
</dbReference>
<reference evidence="2 3" key="1">
    <citation type="submission" date="2021-11" db="EMBL/GenBank/DDBJ databases">
        <title>Genomic of Niabella pedocola.</title>
        <authorList>
            <person name="Wu T."/>
        </authorList>
    </citation>
    <scope>NUCLEOTIDE SEQUENCE [LARGE SCALE GENOMIC DNA]</scope>
    <source>
        <strain evidence="2 3">JCM 31011</strain>
    </source>
</reference>
<dbReference type="InterPro" id="IPR013108">
    <property type="entry name" value="Amidohydro_3"/>
</dbReference>
<dbReference type="InterPro" id="IPR011059">
    <property type="entry name" value="Metal-dep_hydrolase_composite"/>
</dbReference>
<dbReference type="CDD" id="cd01300">
    <property type="entry name" value="YtcJ_like"/>
    <property type="match status" value="1"/>
</dbReference>
<sequence length="563" mass="63016">MAPIKRGYFFIFAVKQFMRTLAFIVFISICMIACSSQKEADLLVFNGTIYTVDSSFNRAEAMVVKDGKIVALGRKSDLEKQYACREQMDAAGKFIYPGFIDAHAHFVGYARGLSELDLTGAPSWEDVLHRFSDYKTGDTSGWIIGRGWDQNDWPVKEFPTNEELNKRYPDRPVYLVRIDGHAAIANNKALELAGVKAGDTITGGEYQTKNGVLTGILIDNAMDKVVSRIPEPSLEALKAALHRAEANCFEQGLTSIHDCGLGYDMVEKMEALQKSGDLKMRLYVMLSDAKQNYDYLLKRGIIKTGRMHVRGFKIFSDGALGSRGACLLHDYSDKAGWKGFLLSNPEHFDSVARFIAGQGWQMCTHAIGDSANRTVLEIYAKHLKGRNDLRWRIEHAQVINSSDFHFFGDYQIVPSVQPTHATSDMYWAGDRLGKERLKGAYAYLQLLKQNGWIPLGTDFPVEAISPLKTFFAAVIRKDAEGFPASGFQMENALTREQALRGMTIWAARAAFEEQEKGSLEPGKLADFVVLDRDLMQTPEAELLKIKVLKTYSGGELVFKKKDL</sequence>
<dbReference type="Proteomes" id="UP001199816">
    <property type="component" value="Unassembled WGS sequence"/>
</dbReference>
<organism evidence="2 3">
    <name type="scientific">Niabella pedocola</name>
    <dbReference type="NCBI Taxonomy" id="1752077"/>
    <lineage>
        <taxon>Bacteria</taxon>
        <taxon>Pseudomonadati</taxon>
        <taxon>Bacteroidota</taxon>
        <taxon>Chitinophagia</taxon>
        <taxon>Chitinophagales</taxon>
        <taxon>Chitinophagaceae</taxon>
        <taxon>Niabella</taxon>
    </lineage>
</organism>
<keyword evidence="3" id="KW-1185">Reference proteome</keyword>
<name>A0ABS8PSL4_9BACT</name>
<dbReference type="Gene3D" id="2.30.40.10">
    <property type="entry name" value="Urease, subunit C, domain 1"/>
    <property type="match status" value="1"/>
</dbReference>
<dbReference type="RefSeq" id="WP_231005336.1">
    <property type="nucleotide sequence ID" value="NZ_JAJNEC010000005.1"/>
</dbReference>
<evidence type="ECO:0000313" key="2">
    <source>
        <dbReference type="EMBL" id="MCD2424081.1"/>
    </source>
</evidence>
<dbReference type="InterPro" id="IPR032466">
    <property type="entry name" value="Metal_Hydrolase"/>
</dbReference>
<proteinExistence type="predicted"/>
<evidence type="ECO:0000259" key="1">
    <source>
        <dbReference type="Pfam" id="PF07969"/>
    </source>
</evidence>
<gene>
    <name evidence="2" type="ORF">LQ567_14980</name>
</gene>
<dbReference type="SUPFAM" id="SSF51338">
    <property type="entry name" value="Composite domain of metallo-dependent hydrolases"/>
    <property type="match status" value="1"/>
</dbReference>